<dbReference type="AlphaFoldDB" id="A0A7R9K9Z0"/>
<name>A0A7R9K9Z0_TIMGE</name>
<evidence type="ECO:0000313" key="1">
    <source>
        <dbReference type="EMBL" id="CAD7617065.1"/>
    </source>
</evidence>
<organism evidence="1">
    <name type="scientific">Timema genevievae</name>
    <name type="common">Walking stick</name>
    <dbReference type="NCBI Taxonomy" id="629358"/>
    <lineage>
        <taxon>Eukaryota</taxon>
        <taxon>Metazoa</taxon>
        <taxon>Ecdysozoa</taxon>
        <taxon>Arthropoda</taxon>
        <taxon>Hexapoda</taxon>
        <taxon>Insecta</taxon>
        <taxon>Pterygota</taxon>
        <taxon>Neoptera</taxon>
        <taxon>Polyneoptera</taxon>
        <taxon>Phasmatodea</taxon>
        <taxon>Timematodea</taxon>
        <taxon>Timematoidea</taxon>
        <taxon>Timematidae</taxon>
        <taxon>Timema</taxon>
    </lineage>
</organism>
<reference evidence="1" key="1">
    <citation type="submission" date="2020-11" db="EMBL/GenBank/DDBJ databases">
        <authorList>
            <person name="Tran Van P."/>
        </authorList>
    </citation>
    <scope>NUCLEOTIDE SEQUENCE</scope>
</reference>
<accession>A0A7R9K9Z0</accession>
<gene>
    <name evidence="1" type="ORF">TGEB3V08_LOCUS11860</name>
</gene>
<dbReference type="EMBL" id="OE859217">
    <property type="protein sequence ID" value="CAD7617065.1"/>
    <property type="molecule type" value="Genomic_DNA"/>
</dbReference>
<protein>
    <submittedName>
        <fullName evidence="1">Uncharacterized protein</fullName>
    </submittedName>
</protein>
<proteinExistence type="predicted"/>
<sequence>MAGYCEMYLSTGASTVDRYRCSATVHFGT</sequence>